<dbReference type="EMBL" id="BX284603">
    <property type="protein sequence ID" value="SPC47525.2"/>
    <property type="molecule type" value="Genomic_DNA"/>
</dbReference>
<dbReference type="KEGG" id="cel:CELE_B0361.14"/>
<proteinExistence type="predicted"/>
<dbReference type="Proteomes" id="UP000001940">
    <property type="component" value="Chromosome III"/>
</dbReference>
<evidence type="ECO:0000313" key="1">
    <source>
        <dbReference type="EMBL" id="SPC47525.2"/>
    </source>
</evidence>
<dbReference type="GeneID" id="36804972"/>
<dbReference type="RefSeq" id="NP_001348730.2">
    <property type="nucleotide sequence ID" value="NM_001361733.1"/>
</dbReference>
<dbReference type="WormBase" id="B0361.14">
    <property type="protein sequence ID" value="CE52600"/>
    <property type="gene ID" value="WBGene00303033"/>
</dbReference>
<dbReference type="CTD" id="36804972"/>
<dbReference type="AGR" id="WB:WBGene00303033"/>
<protein>
    <submittedName>
        <fullName evidence="1">Uncharacterized protein</fullName>
    </submittedName>
</protein>
<dbReference type="OrthoDB" id="2113965at2759"/>
<dbReference type="InParanoid" id="A0A2K5ATT1"/>
<evidence type="ECO:0000313" key="3">
    <source>
        <dbReference type="WormBase" id="B0361.14"/>
    </source>
</evidence>
<sequence length="13" mass="1432">MVDTASCSDNILY</sequence>
<name>A0A2K5ATT1_CAEEL</name>
<keyword evidence="2" id="KW-1185">Reference proteome</keyword>
<evidence type="ECO:0000313" key="2">
    <source>
        <dbReference type="Proteomes" id="UP000001940"/>
    </source>
</evidence>
<reference evidence="1 2" key="1">
    <citation type="journal article" date="1998" name="Science">
        <title>Genome sequence of the nematode C. elegans: a platform for investigating biology.</title>
        <authorList>
            <consortium name="The C. elegans sequencing consortium"/>
            <person name="Sulson J.E."/>
            <person name="Waterston R."/>
        </authorList>
    </citation>
    <scope>NUCLEOTIDE SEQUENCE [LARGE SCALE GENOMIC DNA]</scope>
    <source>
        <strain evidence="1 2">Bristol N2</strain>
    </source>
</reference>
<accession>A0A2K5ATT1</accession>
<gene>
    <name evidence="1 3" type="ORF">B0361.14</name>
    <name evidence="1" type="ORF">CELE_B0361.14</name>
</gene>
<organism evidence="1 2">
    <name type="scientific">Caenorhabditis elegans</name>
    <dbReference type="NCBI Taxonomy" id="6239"/>
    <lineage>
        <taxon>Eukaryota</taxon>
        <taxon>Metazoa</taxon>
        <taxon>Ecdysozoa</taxon>
        <taxon>Nematoda</taxon>
        <taxon>Chromadorea</taxon>
        <taxon>Rhabditida</taxon>
        <taxon>Rhabditina</taxon>
        <taxon>Rhabditomorpha</taxon>
        <taxon>Rhabditoidea</taxon>
        <taxon>Rhabditidae</taxon>
        <taxon>Peloderinae</taxon>
        <taxon>Caenorhabditis</taxon>
    </lineage>
</organism>